<feature type="non-terminal residue" evidence="1">
    <location>
        <position position="1"/>
    </location>
</feature>
<proteinExistence type="predicted"/>
<sequence length="68" mass="7594">QRSLHSTHNNVHNIRGRRSDVVKNAPILRRTDFGEYHPDGGWGWVVCGASFLMNFLCHGLHLSGGVVL</sequence>
<name>R7U7L6_CAPTE</name>
<feature type="non-terminal residue" evidence="1">
    <location>
        <position position="68"/>
    </location>
</feature>
<dbReference type="EMBL" id="KB307198">
    <property type="protein sequence ID" value="ELT99135.1"/>
    <property type="molecule type" value="Genomic_DNA"/>
</dbReference>
<organism evidence="1">
    <name type="scientific">Capitella teleta</name>
    <name type="common">Polychaete worm</name>
    <dbReference type="NCBI Taxonomy" id="283909"/>
    <lineage>
        <taxon>Eukaryota</taxon>
        <taxon>Metazoa</taxon>
        <taxon>Spiralia</taxon>
        <taxon>Lophotrochozoa</taxon>
        <taxon>Annelida</taxon>
        <taxon>Polychaeta</taxon>
        <taxon>Sedentaria</taxon>
        <taxon>Scolecida</taxon>
        <taxon>Capitellidae</taxon>
        <taxon>Capitella</taxon>
    </lineage>
</organism>
<dbReference type="HOGENOM" id="CLU_2801284_0_0_1"/>
<evidence type="ECO:0000313" key="1">
    <source>
        <dbReference type="EMBL" id="ELT99135.1"/>
    </source>
</evidence>
<evidence type="ECO:0000313" key="3">
    <source>
        <dbReference type="Proteomes" id="UP000014760"/>
    </source>
</evidence>
<dbReference type="EnsemblMetazoa" id="CapteT30414">
    <property type="protein sequence ID" value="CapteP30414"/>
    <property type="gene ID" value="CapteG30414"/>
</dbReference>
<reference evidence="3" key="1">
    <citation type="submission" date="2012-12" db="EMBL/GenBank/DDBJ databases">
        <authorList>
            <person name="Hellsten U."/>
            <person name="Grimwood J."/>
            <person name="Chapman J.A."/>
            <person name="Shapiro H."/>
            <person name="Aerts A."/>
            <person name="Otillar R.P."/>
            <person name="Terry A.Y."/>
            <person name="Boore J.L."/>
            <person name="Simakov O."/>
            <person name="Marletaz F."/>
            <person name="Cho S.-J."/>
            <person name="Edsinger-Gonzales E."/>
            <person name="Havlak P."/>
            <person name="Kuo D.-H."/>
            <person name="Larsson T."/>
            <person name="Lv J."/>
            <person name="Arendt D."/>
            <person name="Savage R."/>
            <person name="Osoegawa K."/>
            <person name="de Jong P."/>
            <person name="Lindberg D.R."/>
            <person name="Seaver E.C."/>
            <person name="Weisblat D.A."/>
            <person name="Putnam N.H."/>
            <person name="Grigoriev I.V."/>
            <person name="Rokhsar D.S."/>
        </authorList>
    </citation>
    <scope>NUCLEOTIDE SEQUENCE</scope>
    <source>
        <strain evidence="3">I ESC-2004</strain>
    </source>
</reference>
<reference evidence="2" key="3">
    <citation type="submission" date="2015-06" db="UniProtKB">
        <authorList>
            <consortium name="EnsemblMetazoa"/>
        </authorList>
    </citation>
    <scope>IDENTIFICATION</scope>
</reference>
<evidence type="ECO:0000313" key="2">
    <source>
        <dbReference type="EnsemblMetazoa" id="CapteP30414"/>
    </source>
</evidence>
<reference evidence="1 3" key="2">
    <citation type="journal article" date="2013" name="Nature">
        <title>Insights into bilaterian evolution from three spiralian genomes.</title>
        <authorList>
            <person name="Simakov O."/>
            <person name="Marletaz F."/>
            <person name="Cho S.J."/>
            <person name="Edsinger-Gonzales E."/>
            <person name="Havlak P."/>
            <person name="Hellsten U."/>
            <person name="Kuo D.H."/>
            <person name="Larsson T."/>
            <person name="Lv J."/>
            <person name="Arendt D."/>
            <person name="Savage R."/>
            <person name="Osoegawa K."/>
            <person name="de Jong P."/>
            <person name="Grimwood J."/>
            <person name="Chapman J.A."/>
            <person name="Shapiro H."/>
            <person name="Aerts A."/>
            <person name="Otillar R.P."/>
            <person name="Terry A.Y."/>
            <person name="Boore J.L."/>
            <person name="Grigoriev I.V."/>
            <person name="Lindberg D.R."/>
            <person name="Seaver E.C."/>
            <person name="Weisblat D.A."/>
            <person name="Putnam N.H."/>
            <person name="Rokhsar D.S."/>
        </authorList>
    </citation>
    <scope>NUCLEOTIDE SEQUENCE</scope>
    <source>
        <strain evidence="1 3">I ESC-2004</strain>
    </source>
</reference>
<dbReference type="OrthoDB" id="2213137at2759"/>
<dbReference type="Proteomes" id="UP000014760">
    <property type="component" value="Unassembled WGS sequence"/>
</dbReference>
<gene>
    <name evidence="1" type="ORF">CAPTEDRAFT_30414</name>
</gene>
<protein>
    <submittedName>
        <fullName evidence="1 2">Uncharacterized protein</fullName>
    </submittedName>
</protein>
<accession>R7U7L6</accession>
<keyword evidence="3" id="KW-1185">Reference proteome</keyword>
<dbReference type="EMBL" id="AMQN01001968">
    <property type="status" value="NOT_ANNOTATED_CDS"/>
    <property type="molecule type" value="Genomic_DNA"/>
</dbReference>
<dbReference type="AlphaFoldDB" id="R7U7L6"/>